<gene>
    <name evidence="1" type="ORF">EVAR_70057_1</name>
</gene>
<comment type="caution">
    <text evidence="1">The sequence shown here is derived from an EMBL/GenBank/DDBJ whole genome shotgun (WGS) entry which is preliminary data.</text>
</comment>
<keyword evidence="2" id="KW-1185">Reference proteome</keyword>
<protein>
    <submittedName>
        <fullName evidence="1">Uncharacterized protein</fullName>
    </submittedName>
</protein>
<dbReference type="EMBL" id="BGZK01004516">
    <property type="protein sequence ID" value="GBP09416.1"/>
    <property type="molecule type" value="Genomic_DNA"/>
</dbReference>
<reference evidence="1 2" key="1">
    <citation type="journal article" date="2019" name="Commun. Biol.">
        <title>The bagworm genome reveals a unique fibroin gene that provides high tensile strength.</title>
        <authorList>
            <person name="Kono N."/>
            <person name="Nakamura H."/>
            <person name="Ohtoshi R."/>
            <person name="Tomita M."/>
            <person name="Numata K."/>
            <person name="Arakawa K."/>
        </authorList>
    </citation>
    <scope>NUCLEOTIDE SEQUENCE [LARGE SCALE GENOMIC DNA]</scope>
</reference>
<dbReference type="AlphaFoldDB" id="A0A4C1T5D3"/>
<organism evidence="1 2">
    <name type="scientific">Eumeta variegata</name>
    <name type="common">Bagworm moth</name>
    <name type="synonym">Eumeta japonica</name>
    <dbReference type="NCBI Taxonomy" id="151549"/>
    <lineage>
        <taxon>Eukaryota</taxon>
        <taxon>Metazoa</taxon>
        <taxon>Ecdysozoa</taxon>
        <taxon>Arthropoda</taxon>
        <taxon>Hexapoda</taxon>
        <taxon>Insecta</taxon>
        <taxon>Pterygota</taxon>
        <taxon>Neoptera</taxon>
        <taxon>Endopterygota</taxon>
        <taxon>Lepidoptera</taxon>
        <taxon>Glossata</taxon>
        <taxon>Ditrysia</taxon>
        <taxon>Tineoidea</taxon>
        <taxon>Psychidae</taxon>
        <taxon>Oiketicinae</taxon>
        <taxon>Eumeta</taxon>
    </lineage>
</organism>
<evidence type="ECO:0000313" key="1">
    <source>
        <dbReference type="EMBL" id="GBP09416.1"/>
    </source>
</evidence>
<name>A0A4C1T5D3_EUMVA</name>
<evidence type="ECO:0000313" key="2">
    <source>
        <dbReference type="Proteomes" id="UP000299102"/>
    </source>
</evidence>
<dbReference type="Proteomes" id="UP000299102">
    <property type="component" value="Unassembled WGS sequence"/>
</dbReference>
<proteinExistence type="predicted"/>
<sequence>MVEISVRPYHQLKHILTRPHTDVTATRCTLLTPARRRCLSSVVRSRLGERISCGVVGKMMDSVFRPSGFFVTAKLHEWRSEYNCDGYTNPAAIHRWRIRLHRRVVL</sequence>
<accession>A0A4C1T5D3</accession>